<keyword evidence="1" id="KW-0813">Transport</keyword>
<evidence type="ECO:0000259" key="4">
    <source>
        <dbReference type="PROSITE" id="PS50893"/>
    </source>
</evidence>
<dbReference type="Pfam" id="PF00005">
    <property type="entry name" value="ABC_tran"/>
    <property type="match status" value="1"/>
</dbReference>
<keyword evidence="3 5" id="KW-0067">ATP-binding</keyword>
<dbReference type="SUPFAM" id="SSF52540">
    <property type="entry name" value="P-loop containing nucleoside triphosphate hydrolases"/>
    <property type="match status" value="1"/>
</dbReference>
<dbReference type="PROSITE" id="PS50893">
    <property type="entry name" value="ABC_TRANSPORTER_2"/>
    <property type="match status" value="1"/>
</dbReference>
<dbReference type="RefSeq" id="WP_259098744.1">
    <property type="nucleotide sequence ID" value="NZ_CP130454.1"/>
</dbReference>
<feature type="domain" description="ABC transporter" evidence="4">
    <location>
        <begin position="12"/>
        <end position="249"/>
    </location>
</feature>
<accession>A0ABT2EQL2</accession>
<dbReference type="InterPro" id="IPR027417">
    <property type="entry name" value="P-loop_NTPase"/>
</dbReference>
<evidence type="ECO:0000313" key="6">
    <source>
        <dbReference type="Proteomes" id="UP001204798"/>
    </source>
</evidence>
<dbReference type="PROSITE" id="PS00211">
    <property type="entry name" value="ABC_TRANSPORTER_1"/>
    <property type="match status" value="1"/>
</dbReference>
<keyword evidence="2" id="KW-0547">Nucleotide-binding</keyword>
<evidence type="ECO:0000313" key="5">
    <source>
        <dbReference type="EMBL" id="MCS3920240.1"/>
    </source>
</evidence>
<protein>
    <submittedName>
        <fullName evidence="5">Phospholipid/cholesterol/gamma-HCH transport system ATP-binding protein</fullName>
    </submittedName>
</protein>
<sequence>MRANQSDLEPVVLLEDVRCRLRDKLVLDGVNLQVNEGEIVAVVGVSGIGKSTLLKVIAGLVPVQSGVVKVFGCDLTKCSEDEINQIRQKMGFVFQGGALFDWMTVAENVAFPLKVIDTGLSDEEISERVKRLLDAVGMEGTENLLPEQLSGGMRKRVAIARALAAQPKLVLYDEPTSGLDPVMSGVINDLIRQMRDKFGVTEIVVTHDLSSATRFADRIAMLHDGKIIVEAPPEEFLRLSNPVVQQFVKGEAVGPLTEFIDRL</sequence>
<organism evidence="5 6">
    <name type="scientific">Candidatus Fervidibacter sacchari</name>
    <dbReference type="NCBI Taxonomy" id="1448929"/>
    <lineage>
        <taxon>Bacteria</taxon>
        <taxon>Candidatus Fervidibacterota</taxon>
        <taxon>Candidatus Fervidibacter</taxon>
    </lineage>
</organism>
<proteinExistence type="predicted"/>
<dbReference type="SMART" id="SM00382">
    <property type="entry name" value="AAA"/>
    <property type="match status" value="1"/>
</dbReference>
<evidence type="ECO:0000256" key="1">
    <source>
        <dbReference type="ARBA" id="ARBA00022448"/>
    </source>
</evidence>
<dbReference type="PANTHER" id="PTHR43023:SF3">
    <property type="entry name" value="PROTEIN TRIGALACTOSYLDIACYLGLYCEROL 3, CHLOROPLASTIC"/>
    <property type="match status" value="1"/>
</dbReference>
<dbReference type="Proteomes" id="UP001204798">
    <property type="component" value="Unassembled WGS sequence"/>
</dbReference>
<evidence type="ECO:0000256" key="2">
    <source>
        <dbReference type="ARBA" id="ARBA00022741"/>
    </source>
</evidence>
<dbReference type="GO" id="GO:0005524">
    <property type="term" value="F:ATP binding"/>
    <property type="evidence" value="ECO:0007669"/>
    <property type="project" value="UniProtKB-KW"/>
</dbReference>
<evidence type="ECO:0000256" key="3">
    <source>
        <dbReference type="ARBA" id="ARBA00022840"/>
    </source>
</evidence>
<dbReference type="InterPro" id="IPR003593">
    <property type="entry name" value="AAA+_ATPase"/>
</dbReference>
<comment type="caution">
    <text evidence="5">The sequence shown here is derived from an EMBL/GenBank/DDBJ whole genome shotgun (WGS) entry which is preliminary data.</text>
</comment>
<dbReference type="InterPro" id="IPR017871">
    <property type="entry name" value="ABC_transporter-like_CS"/>
</dbReference>
<reference evidence="5 6" key="1">
    <citation type="submission" date="2022-08" db="EMBL/GenBank/DDBJ databases">
        <title>Bacterial and archaeal communities from various locations to study Microbial Dark Matter (Phase II).</title>
        <authorList>
            <person name="Stepanauskas R."/>
        </authorList>
    </citation>
    <scope>NUCLEOTIDE SEQUENCE [LARGE SCALE GENOMIC DNA]</scope>
    <source>
        <strain evidence="5 6">PD1</strain>
    </source>
</reference>
<keyword evidence="6" id="KW-1185">Reference proteome</keyword>
<dbReference type="InterPro" id="IPR003439">
    <property type="entry name" value="ABC_transporter-like_ATP-bd"/>
</dbReference>
<name>A0ABT2EQL2_9BACT</name>
<dbReference type="PANTHER" id="PTHR43023">
    <property type="entry name" value="PROTEIN TRIGALACTOSYLDIACYLGLYCEROL 3, CHLOROPLASTIC"/>
    <property type="match status" value="1"/>
</dbReference>
<dbReference type="EMBL" id="JANUCP010000005">
    <property type="protein sequence ID" value="MCS3920240.1"/>
    <property type="molecule type" value="Genomic_DNA"/>
</dbReference>
<gene>
    <name evidence="5" type="ORF">M2350_002669</name>
</gene>
<dbReference type="Gene3D" id="3.40.50.300">
    <property type="entry name" value="P-loop containing nucleotide triphosphate hydrolases"/>
    <property type="match status" value="1"/>
</dbReference>